<dbReference type="EMBL" id="AZGZ01000030">
    <property type="protein sequence ID" value="KZZ87857.1"/>
    <property type="molecule type" value="Genomic_DNA"/>
</dbReference>
<feature type="compositionally biased region" description="Low complexity" evidence="2">
    <location>
        <begin position="48"/>
        <end position="61"/>
    </location>
</feature>
<dbReference type="InterPro" id="IPR036397">
    <property type="entry name" value="RNaseH_sf"/>
</dbReference>
<proteinExistence type="predicted"/>
<feature type="domain" description="Tc1-like transposase DDE" evidence="3">
    <location>
        <begin position="1171"/>
        <end position="1236"/>
    </location>
</feature>
<dbReference type="Proteomes" id="UP000242877">
    <property type="component" value="Unassembled WGS sequence"/>
</dbReference>
<name>A0A167VQE8_9EURO</name>
<feature type="compositionally biased region" description="Low complexity" evidence="2">
    <location>
        <begin position="250"/>
        <end position="261"/>
    </location>
</feature>
<evidence type="ECO:0000256" key="1">
    <source>
        <dbReference type="SAM" id="Coils"/>
    </source>
</evidence>
<dbReference type="InterPro" id="IPR038717">
    <property type="entry name" value="Tc1-like_DDE_dom"/>
</dbReference>
<evidence type="ECO:0000259" key="3">
    <source>
        <dbReference type="Pfam" id="PF13358"/>
    </source>
</evidence>
<feature type="compositionally biased region" description="Low complexity" evidence="2">
    <location>
        <begin position="15"/>
        <end position="29"/>
    </location>
</feature>
<protein>
    <recommendedName>
        <fullName evidence="3">Tc1-like transposase DDE domain-containing protein</fullName>
    </recommendedName>
</protein>
<accession>A0A167VQE8</accession>
<dbReference type="GO" id="GO:0003676">
    <property type="term" value="F:nucleic acid binding"/>
    <property type="evidence" value="ECO:0007669"/>
    <property type="project" value="InterPro"/>
</dbReference>
<feature type="compositionally biased region" description="Polar residues" evidence="2">
    <location>
        <begin position="220"/>
        <end position="235"/>
    </location>
</feature>
<reference evidence="4 5" key="1">
    <citation type="journal article" date="2016" name="Genome Biol. Evol.">
        <title>Divergent and convergent evolution of fungal pathogenicity.</title>
        <authorList>
            <person name="Shang Y."/>
            <person name="Xiao G."/>
            <person name="Zheng P."/>
            <person name="Cen K."/>
            <person name="Zhan S."/>
            <person name="Wang C."/>
        </authorList>
    </citation>
    <scope>NUCLEOTIDE SEQUENCE [LARGE SCALE GENOMIC DNA]</scope>
    <source>
        <strain evidence="4 5">ARSEF 7405</strain>
    </source>
</reference>
<feature type="compositionally biased region" description="Pro residues" evidence="2">
    <location>
        <begin position="155"/>
        <end position="175"/>
    </location>
</feature>
<keyword evidence="5" id="KW-1185">Reference proteome</keyword>
<evidence type="ECO:0000313" key="4">
    <source>
        <dbReference type="EMBL" id="KZZ87857.1"/>
    </source>
</evidence>
<dbReference type="Pfam" id="PF13358">
    <property type="entry name" value="DDE_3"/>
    <property type="match status" value="1"/>
</dbReference>
<dbReference type="VEuPathDB" id="FungiDB:AAP_05341"/>
<feature type="coiled-coil region" evidence="1">
    <location>
        <begin position="672"/>
        <end position="703"/>
    </location>
</feature>
<organism evidence="4 5">
    <name type="scientific">Ascosphaera apis ARSEF 7405</name>
    <dbReference type="NCBI Taxonomy" id="392613"/>
    <lineage>
        <taxon>Eukaryota</taxon>
        <taxon>Fungi</taxon>
        <taxon>Dikarya</taxon>
        <taxon>Ascomycota</taxon>
        <taxon>Pezizomycotina</taxon>
        <taxon>Eurotiomycetes</taxon>
        <taxon>Eurotiomycetidae</taxon>
        <taxon>Onygenales</taxon>
        <taxon>Ascosphaeraceae</taxon>
        <taxon>Ascosphaera</taxon>
    </lineage>
</organism>
<dbReference type="Gene3D" id="3.30.420.10">
    <property type="entry name" value="Ribonuclease H-like superfamily/Ribonuclease H"/>
    <property type="match status" value="1"/>
</dbReference>
<evidence type="ECO:0000256" key="2">
    <source>
        <dbReference type="SAM" id="MobiDB-lite"/>
    </source>
</evidence>
<gene>
    <name evidence="4" type="ORF">AAP_05341</name>
</gene>
<feature type="compositionally biased region" description="Polar residues" evidence="2">
    <location>
        <begin position="469"/>
        <end position="478"/>
    </location>
</feature>
<sequence length="1292" mass="146213">MGPITATWQKLKQQQQQFLQQQQQQQQQQHRPHHYQQQRPSKASNPGKTQSPSQSKPSTPQNVSQGFGEGHQPEWTTNPQVYHPNLPPAPPPKVRVENQGQAPPKLPPRPQPEDPPHSNDSGQLDDQTTSDITSPHPPPLPRKEIGALTASDHGPSPPPYAPAPSHTPPPPPPPAGSEHASSPIVTEDLGYTETPSPAVPPVPAKIPLLEINDKPHEAFNTDTRQSSFDSYNNVPTVDKTAYTPSPPQLPVSSPSSSPSESKTPDETHQDVISPTKDVVVETVEKIVERDPYEDLDPFYKSSLSRFVAMLRREMAAETDEEKYRLFANCVIKETRLRKALYEIADFVAPTPAADVDKHHTRRESHGPAVKSRQSRHGEPEDGTSIDGEQVVSDSNAEKSSSVDTSPDTSDKPNTLDSEDAIGPHESLDTETQSDGLVIDDPSDSIKKPSMSIDTPQDLGPTNREEATDVTVQGSQLSATEAPRREYTPFRYSPGPKKEYNQPSPAGIPNKAYSDLRHDYKEGARVFAAPVAPPLLRPGTTAPSDTEERPDETFLGIVRARSVAYRKPVTSSKASPESIQPTPGDPMFVNLFSDLRALLPDSLHHGMKNPLSDEIGSKVNLRKNTFGWIKEILNNWDESMQEHRSQVRTKRQARIKESENRIDTLIDVNHSYLDRAAMELELKQVEAQKQLNEERKEYEDYVEHVFKPVDSRLTAEVSSLTALQKKIINYFSLEAHVGSTKYNLSALMGFLLTIFNKLETTHEERVRNNIDLERRRKQAERIFFVVLGDQPSLKKLDKDFARAERHAALNAASERNRRTNEVMDVVDNMSSVGLGANQGLLDDILTKVNLILEHRERLNTSKLSLADETVLKDAFAVVKYLGVESENIVQYFSVAEGNLNNSDYDLAMWQARVRGADQEAFAQLVREKQDEDKRLSASSKSRVTDFQNEYGAALKLVTDAREEVISAMMSNRDDSPPIDTLTERLKDARLSYRNSQVLDEGTQERLRIALDEAKRRNAAKFGHSITSLSQIYKVPRSTIYDTFRLREVRDRQKTRPHPGRLRKLTERDKNHIMILIKYPALKEICPTVVSIATIRRLIQESRYGNWPARKRPELTPTIAEKRWAFVKQAILWTKVQRESIIWTDKCSVKLGKGKRRKYCFRLNYLNEKYKKEYVQPFQEEQESLCDDNAPIHKAKKTMEWLSAMNISTIDWPPYSLDLNPIEHAWSKLKQTLYERHPDIESTPGREEKVRKVFIEALKDSWAAISDSYFAALTNTVQHRFKAVQDAKGWYTKY</sequence>
<evidence type="ECO:0000313" key="5">
    <source>
        <dbReference type="Proteomes" id="UP000242877"/>
    </source>
</evidence>
<feature type="compositionally biased region" description="Low complexity" evidence="2">
    <location>
        <begin position="398"/>
        <end position="407"/>
    </location>
</feature>
<feature type="region of interest" description="Disordered" evidence="2">
    <location>
        <begin position="354"/>
        <end position="508"/>
    </location>
</feature>
<dbReference type="OrthoDB" id="1883964at2759"/>
<keyword evidence="1" id="KW-0175">Coiled coil</keyword>
<comment type="caution">
    <text evidence="4">The sequence shown here is derived from an EMBL/GenBank/DDBJ whole genome shotgun (WGS) entry which is preliminary data.</text>
</comment>
<feature type="region of interest" description="Disordered" evidence="2">
    <location>
        <begin position="15"/>
        <end position="275"/>
    </location>
</feature>
<feature type="compositionally biased region" description="Polar residues" evidence="2">
    <location>
        <begin position="118"/>
        <end position="133"/>
    </location>
</feature>